<feature type="region of interest" description="Disordered" evidence="1">
    <location>
        <begin position="93"/>
        <end position="134"/>
    </location>
</feature>
<feature type="compositionally biased region" description="Polar residues" evidence="1">
    <location>
        <begin position="93"/>
        <end position="102"/>
    </location>
</feature>
<reference evidence="2" key="1">
    <citation type="submission" date="2019-05" db="EMBL/GenBank/DDBJ databases">
        <title>Annotation for the trematode Fasciolopsis buski.</title>
        <authorList>
            <person name="Choi Y.-J."/>
        </authorList>
    </citation>
    <scope>NUCLEOTIDE SEQUENCE</scope>
    <source>
        <strain evidence="2">HT</strain>
        <tissue evidence="2">Whole worm</tissue>
    </source>
</reference>
<dbReference type="EMBL" id="LUCM01004131">
    <property type="protein sequence ID" value="KAA0194759.1"/>
    <property type="molecule type" value="Genomic_DNA"/>
</dbReference>
<comment type="caution">
    <text evidence="2">The sequence shown here is derived from an EMBL/GenBank/DDBJ whole genome shotgun (WGS) entry which is preliminary data.</text>
</comment>
<dbReference type="InterPro" id="IPR029052">
    <property type="entry name" value="Metallo-depent_PP-like"/>
</dbReference>
<evidence type="ECO:0000256" key="1">
    <source>
        <dbReference type="SAM" id="MobiDB-lite"/>
    </source>
</evidence>
<organism evidence="2 3">
    <name type="scientific">Fasciolopsis buskii</name>
    <dbReference type="NCBI Taxonomy" id="27845"/>
    <lineage>
        <taxon>Eukaryota</taxon>
        <taxon>Metazoa</taxon>
        <taxon>Spiralia</taxon>
        <taxon>Lophotrochozoa</taxon>
        <taxon>Platyhelminthes</taxon>
        <taxon>Trematoda</taxon>
        <taxon>Digenea</taxon>
        <taxon>Plagiorchiida</taxon>
        <taxon>Echinostomata</taxon>
        <taxon>Echinostomatoidea</taxon>
        <taxon>Fasciolidae</taxon>
        <taxon>Fasciolopsis</taxon>
    </lineage>
</organism>
<gene>
    <name evidence="2" type="ORF">FBUS_06035</name>
</gene>
<proteinExistence type="predicted"/>
<dbReference type="OrthoDB" id="630188at2759"/>
<keyword evidence="3" id="KW-1185">Reference proteome</keyword>
<dbReference type="Proteomes" id="UP000728185">
    <property type="component" value="Unassembled WGS sequence"/>
</dbReference>
<dbReference type="Gene3D" id="3.60.21.10">
    <property type="match status" value="1"/>
</dbReference>
<dbReference type="AlphaFoldDB" id="A0A8E0VMX5"/>
<feature type="compositionally biased region" description="Basic residues" evidence="1">
    <location>
        <begin position="122"/>
        <end position="134"/>
    </location>
</feature>
<sequence length="134" mass="14831">MLSTAPVLLGLLHPAPSFTDAHTRGFVLSDIVDVAERWKYIPDCADLVTHMPAWQPELFAHIAERANPTLHLCGHDTTGYGLMWKRGTSFNNADRQLTSTLPPTGHPKADSTTFSTSTMARHPGRRRTRSQTVP</sequence>
<evidence type="ECO:0000313" key="2">
    <source>
        <dbReference type="EMBL" id="KAA0194759.1"/>
    </source>
</evidence>
<name>A0A8E0VMX5_9TREM</name>
<feature type="compositionally biased region" description="Polar residues" evidence="1">
    <location>
        <begin position="110"/>
        <end position="119"/>
    </location>
</feature>
<accession>A0A8E0VMX5</accession>
<evidence type="ECO:0000313" key="3">
    <source>
        <dbReference type="Proteomes" id="UP000728185"/>
    </source>
</evidence>
<protein>
    <submittedName>
        <fullName evidence="2">Uncharacterized protein</fullName>
    </submittedName>
</protein>